<dbReference type="AlphaFoldDB" id="A0A9W6Z4U1"/>
<dbReference type="GO" id="GO:0005687">
    <property type="term" value="C:U4 snRNP"/>
    <property type="evidence" value="ECO:0007669"/>
    <property type="project" value="TreeGrafter"/>
</dbReference>
<dbReference type="PANTHER" id="PTHR10553">
    <property type="entry name" value="SMALL NUCLEAR RIBONUCLEOPROTEIN"/>
    <property type="match status" value="1"/>
</dbReference>
<evidence type="ECO:0000313" key="6">
    <source>
        <dbReference type="EMBL" id="GMG55818.1"/>
    </source>
</evidence>
<dbReference type="GO" id="GO:0000398">
    <property type="term" value="P:mRNA splicing, via spliceosome"/>
    <property type="evidence" value="ECO:0007669"/>
    <property type="project" value="TreeGrafter"/>
</dbReference>
<comment type="similarity">
    <text evidence="1">Belongs to the snRNP Sm proteins family.</text>
</comment>
<dbReference type="GO" id="GO:0097526">
    <property type="term" value="C:spliceosomal tri-snRNP complex"/>
    <property type="evidence" value="ECO:0007669"/>
    <property type="project" value="TreeGrafter"/>
</dbReference>
<keyword evidence="2" id="KW-0687">Ribonucleoprotein</keyword>
<dbReference type="SUPFAM" id="SSF50182">
    <property type="entry name" value="Sm-like ribonucleoproteins"/>
    <property type="match status" value="1"/>
</dbReference>
<dbReference type="GO" id="GO:0005682">
    <property type="term" value="C:U5 snRNP"/>
    <property type="evidence" value="ECO:0007669"/>
    <property type="project" value="TreeGrafter"/>
</dbReference>
<name>A0A9W6Z4U1_AMBMO</name>
<dbReference type="SMART" id="SM00651">
    <property type="entry name" value="Sm"/>
    <property type="match status" value="1"/>
</dbReference>
<gene>
    <name evidence="6" type="ORF">Amon01_000788700</name>
</gene>
<dbReference type="GO" id="GO:0034719">
    <property type="term" value="C:SMN-Sm protein complex"/>
    <property type="evidence" value="ECO:0007669"/>
    <property type="project" value="TreeGrafter"/>
</dbReference>
<dbReference type="Gene3D" id="2.30.30.100">
    <property type="match status" value="1"/>
</dbReference>
<dbReference type="GO" id="GO:0071013">
    <property type="term" value="C:catalytic step 2 spliceosome"/>
    <property type="evidence" value="ECO:0007669"/>
    <property type="project" value="TreeGrafter"/>
</dbReference>
<dbReference type="InterPro" id="IPR047575">
    <property type="entry name" value="Sm"/>
</dbReference>
<feature type="domain" description="Sm" evidence="5">
    <location>
        <begin position="2"/>
        <end position="103"/>
    </location>
</feature>
<dbReference type="InterPro" id="IPR044641">
    <property type="entry name" value="Lsm7/SmG-like"/>
</dbReference>
<sequence length="103" mass="11144">MISAPELKKHLNKTLKIQLNSNREIQGKLIGYDIFLNLNLVEVNEIMHVKKAKGKQGGKGKGQGKGDAQGQGQQGKGQGGLEYKFLGSTIIRGNSIISVEIVD</sequence>
<keyword evidence="7" id="KW-1185">Reference proteome</keyword>
<dbReference type="GO" id="GO:0071004">
    <property type="term" value="C:U2-type prespliceosome"/>
    <property type="evidence" value="ECO:0007669"/>
    <property type="project" value="TreeGrafter"/>
</dbReference>
<evidence type="ECO:0000256" key="2">
    <source>
        <dbReference type="ARBA" id="ARBA00023274"/>
    </source>
</evidence>
<evidence type="ECO:0000259" key="5">
    <source>
        <dbReference type="PROSITE" id="PS52002"/>
    </source>
</evidence>
<dbReference type="GO" id="GO:0071011">
    <property type="term" value="C:precatalytic spliceosome"/>
    <property type="evidence" value="ECO:0007669"/>
    <property type="project" value="TreeGrafter"/>
</dbReference>
<dbReference type="PANTHER" id="PTHR10553:SF2">
    <property type="entry name" value="SMALL NUCLEAR RIBONUCLEOPROTEIN G"/>
    <property type="match status" value="1"/>
</dbReference>
<accession>A0A9W6Z4U1</accession>
<comment type="caution">
    <text evidence="6">The sequence shown here is derived from an EMBL/GenBank/DDBJ whole genome shotgun (WGS) entry which is preliminary data.</text>
</comment>
<protein>
    <recommendedName>
        <fullName evidence="3">Sm protein G</fullName>
    </recommendedName>
</protein>
<dbReference type="PROSITE" id="PS52002">
    <property type="entry name" value="SM"/>
    <property type="match status" value="1"/>
</dbReference>
<evidence type="ECO:0000313" key="7">
    <source>
        <dbReference type="Proteomes" id="UP001165063"/>
    </source>
</evidence>
<evidence type="ECO:0000256" key="1">
    <source>
        <dbReference type="ARBA" id="ARBA00006850"/>
    </source>
</evidence>
<dbReference type="Pfam" id="PF01423">
    <property type="entry name" value="LSM"/>
    <property type="match status" value="1"/>
</dbReference>
<dbReference type="EMBL" id="BSXU01006225">
    <property type="protein sequence ID" value="GMG55818.1"/>
    <property type="molecule type" value="Genomic_DNA"/>
</dbReference>
<feature type="region of interest" description="Disordered" evidence="4">
    <location>
        <begin position="51"/>
        <end position="79"/>
    </location>
</feature>
<dbReference type="GO" id="GO:0003723">
    <property type="term" value="F:RNA binding"/>
    <property type="evidence" value="ECO:0007669"/>
    <property type="project" value="InterPro"/>
</dbReference>
<evidence type="ECO:0000256" key="3">
    <source>
        <dbReference type="ARBA" id="ARBA00041356"/>
    </source>
</evidence>
<feature type="compositionally biased region" description="Gly residues" evidence="4">
    <location>
        <begin position="59"/>
        <end position="79"/>
    </location>
</feature>
<dbReference type="GO" id="GO:0005686">
    <property type="term" value="C:U2 snRNP"/>
    <property type="evidence" value="ECO:0007669"/>
    <property type="project" value="TreeGrafter"/>
</dbReference>
<proteinExistence type="inferred from homology"/>
<dbReference type="GO" id="GO:0005685">
    <property type="term" value="C:U1 snRNP"/>
    <property type="evidence" value="ECO:0007669"/>
    <property type="project" value="TreeGrafter"/>
</dbReference>
<dbReference type="OrthoDB" id="2146at2759"/>
<organism evidence="6 7">
    <name type="scientific">Ambrosiozyma monospora</name>
    <name type="common">Yeast</name>
    <name type="synonym">Endomycopsis monosporus</name>
    <dbReference type="NCBI Taxonomy" id="43982"/>
    <lineage>
        <taxon>Eukaryota</taxon>
        <taxon>Fungi</taxon>
        <taxon>Dikarya</taxon>
        <taxon>Ascomycota</taxon>
        <taxon>Saccharomycotina</taxon>
        <taxon>Pichiomycetes</taxon>
        <taxon>Pichiales</taxon>
        <taxon>Pichiaceae</taxon>
        <taxon>Ambrosiozyma</taxon>
    </lineage>
</organism>
<dbReference type="InterPro" id="IPR001163">
    <property type="entry name" value="Sm_dom_euk/arc"/>
</dbReference>
<dbReference type="Proteomes" id="UP001165063">
    <property type="component" value="Unassembled WGS sequence"/>
</dbReference>
<reference evidence="6" key="1">
    <citation type="submission" date="2023-04" db="EMBL/GenBank/DDBJ databases">
        <title>Ambrosiozyma monospora NBRC 1965.</title>
        <authorList>
            <person name="Ichikawa N."/>
            <person name="Sato H."/>
            <person name="Tonouchi N."/>
        </authorList>
    </citation>
    <scope>NUCLEOTIDE SEQUENCE</scope>
    <source>
        <strain evidence="6">NBRC 1965</strain>
    </source>
</reference>
<dbReference type="InterPro" id="IPR010920">
    <property type="entry name" value="LSM_dom_sf"/>
</dbReference>
<evidence type="ECO:0000256" key="4">
    <source>
        <dbReference type="SAM" id="MobiDB-lite"/>
    </source>
</evidence>